<evidence type="ECO:0000256" key="1">
    <source>
        <dbReference type="ARBA" id="ARBA00022723"/>
    </source>
</evidence>
<dbReference type="Gene3D" id="3.40.720.10">
    <property type="entry name" value="Alkaline Phosphatase, subunit A"/>
    <property type="match status" value="1"/>
</dbReference>
<evidence type="ECO:0000313" key="5">
    <source>
        <dbReference type="Proteomes" id="UP000076400"/>
    </source>
</evidence>
<organism evidence="4 5">
    <name type="scientific">Oceanibaculum pacificum</name>
    <dbReference type="NCBI Taxonomy" id="580166"/>
    <lineage>
        <taxon>Bacteria</taxon>
        <taxon>Pseudomonadati</taxon>
        <taxon>Pseudomonadota</taxon>
        <taxon>Alphaproteobacteria</taxon>
        <taxon>Rhodospirillales</taxon>
        <taxon>Oceanibaculaceae</taxon>
        <taxon>Oceanibaculum</taxon>
    </lineage>
</organism>
<evidence type="ECO:0000259" key="3">
    <source>
        <dbReference type="Pfam" id="PF00884"/>
    </source>
</evidence>
<dbReference type="OrthoDB" id="9795675at2"/>
<dbReference type="GO" id="GO:0005737">
    <property type="term" value="C:cytoplasm"/>
    <property type="evidence" value="ECO:0007669"/>
    <property type="project" value="TreeGrafter"/>
</dbReference>
<dbReference type="GO" id="GO:0046872">
    <property type="term" value="F:metal ion binding"/>
    <property type="evidence" value="ECO:0007669"/>
    <property type="project" value="UniProtKB-KW"/>
</dbReference>
<evidence type="ECO:0000256" key="2">
    <source>
        <dbReference type="ARBA" id="ARBA00022801"/>
    </source>
</evidence>
<dbReference type="PANTHER" id="PTHR45953">
    <property type="entry name" value="IDURONATE 2-SULFATASE"/>
    <property type="match status" value="1"/>
</dbReference>
<dbReference type="RefSeq" id="WP_067553559.1">
    <property type="nucleotide sequence ID" value="NZ_LPXN01000074.1"/>
</dbReference>
<feature type="domain" description="Sulfatase N-terminal" evidence="3">
    <location>
        <begin position="195"/>
        <end position="383"/>
    </location>
</feature>
<dbReference type="EMBL" id="LPXN01000074">
    <property type="protein sequence ID" value="KZD11563.1"/>
    <property type="molecule type" value="Genomic_DNA"/>
</dbReference>
<dbReference type="Pfam" id="PF00884">
    <property type="entry name" value="Sulfatase"/>
    <property type="match status" value="2"/>
</dbReference>
<protein>
    <recommendedName>
        <fullName evidence="3">Sulfatase N-terminal domain-containing protein</fullName>
    </recommendedName>
</protein>
<dbReference type="AlphaFoldDB" id="A0A154WDF6"/>
<feature type="domain" description="Sulfatase N-terminal" evidence="3">
    <location>
        <begin position="6"/>
        <end position="110"/>
    </location>
</feature>
<keyword evidence="1" id="KW-0479">Metal-binding</keyword>
<gene>
    <name evidence="4" type="ORF">AUP43_18025</name>
</gene>
<keyword evidence="2" id="KW-0378">Hydrolase</keyword>
<dbReference type="GO" id="GO:0008484">
    <property type="term" value="F:sulfuric ester hydrolase activity"/>
    <property type="evidence" value="ECO:0007669"/>
    <property type="project" value="TreeGrafter"/>
</dbReference>
<dbReference type="SUPFAM" id="SSF53649">
    <property type="entry name" value="Alkaline phosphatase-like"/>
    <property type="match status" value="1"/>
</dbReference>
<dbReference type="PANTHER" id="PTHR45953:SF1">
    <property type="entry name" value="IDURONATE 2-SULFATASE"/>
    <property type="match status" value="1"/>
</dbReference>
<dbReference type="InterPro" id="IPR017850">
    <property type="entry name" value="Alkaline_phosphatase_core_sf"/>
</dbReference>
<reference evidence="4 5" key="1">
    <citation type="submission" date="2015-12" db="EMBL/GenBank/DDBJ databases">
        <title>Genome sequence of Oceanibaculum pacificum MCCC 1A02656.</title>
        <authorList>
            <person name="Lu L."/>
            <person name="Lai Q."/>
            <person name="Shao Z."/>
            <person name="Qian P."/>
        </authorList>
    </citation>
    <scope>NUCLEOTIDE SEQUENCE [LARGE SCALE GENOMIC DNA]</scope>
    <source>
        <strain evidence="4 5">MCCC 1A02656</strain>
    </source>
</reference>
<keyword evidence="5" id="KW-1185">Reference proteome</keyword>
<name>A0A154WDF6_9PROT</name>
<evidence type="ECO:0000313" key="4">
    <source>
        <dbReference type="EMBL" id="KZD11563.1"/>
    </source>
</evidence>
<dbReference type="CDD" id="cd16028">
    <property type="entry name" value="PMH"/>
    <property type="match status" value="1"/>
</dbReference>
<dbReference type="Proteomes" id="UP000076400">
    <property type="component" value="Unassembled WGS sequence"/>
</dbReference>
<comment type="caution">
    <text evidence="4">The sequence shown here is derived from an EMBL/GenBank/DDBJ whole genome shotgun (WGS) entry which is preliminary data.</text>
</comment>
<dbReference type="InterPro" id="IPR000917">
    <property type="entry name" value="Sulfatase_N"/>
</dbReference>
<sequence>MNRRKRNILLITADQWRGDTLGAVGHPVVRTPHIDALAAAGTLFRRHYANAAPCGPSRASLLTGLYPHNHRSIRNGTPLDARFTNIALEARKAGYDPVLFGYTDSSPDPRALPPGDPRLESYEGVLPGFTVGVRLGEDSKPWLADLKAKGYAVPGPGHAIYQPAPAGLDPSLDSSRGPTFAPAIFTAQDSETWWLTDRAIQHLSMQGEEPFFLHLSYLRPHPPFIAPEPYHALYDPDAVPAPVRAGSLAAEKAQHPFLKILLEAVRQESFFQHGDGLATDLTERDIRQLRATYYALLSEVDANLGRLFAFLKAQGLWENTLVALTTDHGEQLGDHHLLGKQGYFEGSYHIPLILRDPDAAGGGQVDVFTESVDVMPTLLDRLGLPIPDQCDGRSLGGFLDGEAAPADWRRAVCSLFDFRDAHEPVLQRPLGLKADQCTLMAWREERWKYVHFTALPPLLFDLEADPHELRNLAADPAYAPVALACAQRLLSWRMEHEEGTLANLQLGPGGVARVG</sequence>
<accession>A0A154WDF6</accession>
<dbReference type="STRING" id="580166.AUP43_18025"/>
<proteinExistence type="predicted"/>